<dbReference type="InterPro" id="IPR001173">
    <property type="entry name" value="Glyco_trans_2-like"/>
</dbReference>
<dbReference type="PANTHER" id="PTHR43179:SF12">
    <property type="entry name" value="GALACTOFURANOSYLTRANSFERASE GLFT2"/>
    <property type="match status" value="1"/>
</dbReference>
<dbReference type="GO" id="GO:0016757">
    <property type="term" value="F:glycosyltransferase activity"/>
    <property type="evidence" value="ECO:0007669"/>
    <property type="project" value="UniProtKB-KW"/>
</dbReference>
<evidence type="ECO:0000259" key="5">
    <source>
        <dbReference type="Pfam" id="PF00535"/>
    </source>
</evidence>
<gene>
    <name evidence="6" type="ORF">ASN18_0023</name>
</gene>
<protein>
    <submittedName>
        <fullName evidence="6">Glycosyl transferase</fullName>
        <ecNumber evidence="6">2.4.1.-</ecNumber>
    </submittedName>
</protein>
<dbReference type="RefSeq" id="WP_236861390.1">
    <property type="nucleotide sequence ID" value="NZ_LNQR01000001.1"/>
</dbReference>
<dbReference type="EC" id="2.4.1.-" evidence="6"/>
<accession>A0ABR5SJT3</accession>
<dbReference type="InterPro" id="IPR029044">
    <property type="entry name" value="Nucleotide-diphossugar_trans"/>
</dbReference>
<evidence type="ECO:0000256" key="2">
    <source>
        <dbReference type="ARBA" id="ARBA00022676"/>
    </source>
</evidence>
<sequence>MSESNTPLVSAVIVSYNRRDDLRETLQMLCQQNYKNIEIIVVDNASADGTDEMIGGLGLSNLRLIQMEKNLGVKAYNMGFEAARGEYILILDDDSFPAHNALERMIDKFNRYPAIGIISFTVKDYSTFKDSPDVTDSNEQEPAFSDDYIMSFHGAGAGVRREVLKKAGGYPEEFFLYFNETDMALRVWNAGFRIESFPDIVCFHKSSQINRTSTRGPFYYTRNIFWVIWKNYPGVLMWKATLLMLYYVFYYSFEQRTLIYIRALFDAVINAGKITRSPIQIAKRFRMHYKTPFTMYR</sequence>
<evidence type="ECO:0000313" key="6">
    <source>
        <dbReference type="EMBL" id="KWT95095.1"/>
    </source>
</evidence>
<evidence type="ECO:0000256" key="3">
    <source>
        <dbReference type="ARBA" id="ARBA00022679"/>
    </source>
</evidence>
<feature type="transmembrane region" description="Helical" evidence="4">
    <location>
        <begin position="235"/>
        <end position="253"/>
    </location>
</feature>
<keyword evidence="3 6" id="KW-0808">Transferase</keyword>
<keyword evidence="4" id="KW-1133">Transmembrane helix</keyword>
<keyword evidence="4" id="KW-0812">Transmembrane</keyword>
<feature type="domain" description="Glycosyltransferase 2-like" evidence="5">
    <location>
        <begin position="10"/>
        <end position="166"/>
    </location>
</feature>
<evidence type="ECO:0000313" key="7">
    <source>
        <dbReference type="Proteomes" id="UP000060487"/>
    </source>
</evidence>
<comment type="similarity">
    <text evidence="1">Belongs to the glycosyltransferase 2 family.</text>
</comment>
<evidence type="ECO:0000256" key="4">
    <source>
        <dbReference type="SAM" id="Phobius"/>
    </source>
</evidence>
<proteinExistence type="inferred from homology"/>
<dbReference type="Proteomes" id="UP000060487">
    <property type="component" value="Unassembled WGS sequence"/>
</dbReference>
<dbReference type="CDD" id="cd04186">
    <property type="entry name" value="GT_2_like_c"/>
    <property type="match status" value="1"/>
</dbReference>
<evidence type="ECO:0000256" key="1">
    <source>
        <dbReference type="ARBA" id="ARBA00006739"/>
    </source>
</evidence>
<dbReference type="PANTHER" id="PTHR43179">
    <property type="entry name" value="RHAMNOSYLTRANSFERASE WBBL"/>
    <property type="match status" value="1"/>
</dbReference>
<keyword evidence="4" id="KW-0472">Membrane</keyword>
<dbReference type="Pfam" id="PF00535">
    <property type="entry name" value="Glycos_transf_2"/>
    <property type="match status" value="1"/>
</dbReference>
<keyword evidence="7" id="KW-1185">Reference proteome</keyword>
<organism evidence="6 7">
    <name type="scientific">Candidatus Magnetominusculus xianensis</name>
    <dbReference type="NCBI Taxonomy" id="1748249"/>
    <lineage>
        <taxon>Bacteria</taxon>
        <taxon>Pseudomonadati</taxon>
        <taxon>Nitrospirota</taxon>
        <taxon>Nitrospiria</taxon>
        <taxon>Nitrospirales</taxon>
        <taxon>Nitrospiraceae</taxon>
        <taxon>Candidatus Magnetominusculus</taxon>
    </lineage>
</organism>
<name>A0ABR5SJT3_9BACT</name>
<dbReference type="EMBL" id="LNQR01000001">
    <property type="protein sequence ID" value="KWT95095.1"/>
    <property type="molecule type" value="Genomic_DNA"/>
</dbReference>
<keyword evidence="2 6" id="KW-0328">Glycosyltransferase</keyword>
<comment type="caution">
    <text evidence="6">The sequence shown here is derived from an EMBL/GenBank/DDBJ whole genome shotgun (WGS) entry which is preliminary data.</text>
</comment>
<dbReference type="Gene3D" id="3.90.550.10">
    <property type="entry name" value="Spore Coat Polysaccharide Biosynthesis Protein SpsA, Chain A"/>
    <property type="match status" value="1"/>
</dbReference>
<reference evidence="6 7" key="1">
    <citation type="submission" date="2015-11" db="EMBL/GenBank/DDBJ databases">
        <authorList>
            <person name="Lin W."/>
        </authorList>
    </citation>
    <scope>NUCLEOTIDE SEQUENCE [LARGE SCALE GENOMIC DNA]</scope>
    <source>
        <strain evidence="6 7">HCH-1</strain>
    </source>
</reference>
<dbReference type="SUPFAM" id="SSF53448">
    <property type="entry name" value="Nucleotide-diphospho-sugar transferases"/>
    <property type="match status" value="1"/>
</dbReference>